<name>A0A537JT55_9BACT</name>
<evidence type="ECO:0000313" key="2">
    <source>
        <dbReference type="EMBL" id="TMI86715.1"/>
    </source>
</evidence>
<keyword evidence="1" id="KW-0472">Membrane</keyword>
<keyword evidence="1" id="KW-1133">Transmembrane helix</keyword>
<keyword evidence="1" id="KW-0812">Transmembrane</keyword>
<evidence type="ECO:0000256" key="1">
    <source>
        <dbReference type="SAM" id="Phobius"/>
    </source>
</evidence>
<comment type="caution">
    <text evidence="2">The sequence shown here is derived from an EMBL/GenBank/DDBJ whole genome shotgun (WGS) entry which is preliminary data.</text>
</comment>
<sequence length="81" mass="9450">MWPSMFGPGWGWGVLVTSAFLFIVLGILGFLFVVIYGPPRQAEESVEHLWHRFEEGDLTRQEFERYRRAGRARLSAREAHK</sequence>
<reference evidence="2 3" key="1">
    <citation type="journal article" date="2019" name="Nat. Microbiol.">
        <title>Mediterranean grassland soil C-N compound turnover is dependent on rainfall and depth, and is mediated by genomically divergent microorganisms.</title>
        <authorList>
            <person name="Diamond S."/>
            <person name="Andeer P.F."/>
            <person name="Li Z."/>
            <person name="Crits-Christoph A."/>
            <person name="Burstein D."/>
            <person name="Anantharaman K."/>
            <person name="Lane K.R."/>
            <person name="Thomas B.C."/>
            <person name="Pan C."/>
            <person name="Northen T.R."/>
            <person name="Banfield J.F."/>
        </authorList>
    </citation>
    <scope>NUCLEOTIDE SEQUENCE [LARGE SCALE GENOMIC DNA]</scope>
    <source>
        <strain evidence="2">NP_3</strain>
    </source>
</reference>
<evidence type="ECO:0000313" key="3">
    <source>
        <dbReference type="Proteomes" id="UP000318509"/>
    </source>
</evidence>
<proteinExistence type="predicted"/>
<protein>
    <submittedName>
        <fullName evidence="2">Insulinase family protein</fullName>
    </submittedName>
</protein>
<dbReference type="Proteomes" id="UP000318509">
    <property type="component" value="Unassembled WGS sequence"/>
</dbReference>
<gene>
    <name evidence="2" type="ORF">E6H00_17655</name>
</gene>
<organism evidence="2 3">
    <name type="scientific">Candidatus Segetimicrobium genomatis</name>
    <dbReference type="NCBI Taxonomy" id="2569760"/>
    <lineage>
        <taxon>Bacteria</taxon>
        <taxon>Bacillati</taxon>
        <taxon>Candidatus Sysuimicrobiota</taxon>
        <taxon>Candidatus Sysuimicrobiia</taxon>
        <taxon>Candidatus Sysuimicrobiales</taxon>
        <taxon>Candidatus Segetimicrobiaceae</taxon>
        <taxon>Candidatus Segetimicrobium</taxon>
    </lineage>
</organism>
<dbReference type="EMBL" id="VBAK01000186">
    <property type="protein sequence ID" value="TMI86715.1"/>
    <property type="molecule type" value="Genomic_DNA"/>
</dbReference>
<feature type="transmembrane region" description="Helical" evidence="1">
    <location>
        <begin position="12"/>
        <end position="36"/>
    </location>
</feature>
<accession>A0A537JT55</accession>
<dbReference type="AlphaFoldDB" id="A0A537JT55"/>